<gene>
    <name evidence="5" type="ORF">UA08_03210</name>
</gene>
<dbReference type="InterPro" id="IPR021109">
    <property type="entry name" value="Peptidase_aspartic_dom_sf"/>
</dbReference>
<dbReference type="PANTHER" id="PTHR47966:SF2">
    <property type="entry name" value="ASPERGILLOPEPSIN-1-RELATED"/>
    <property type="match status" value="1"/>
</dbReference>
<evidence type="ECO:0000256" key="2">
    <source>
        <dbReference type="ARBA" id="ARBA00022801"/>
    </source>
</evidence>
<dbReference type="PROSITE" id="PS51767">
    <property type="entry name" value="PEPTIDASE_A1"/>
    <property type="match status" value="1"/>
</dbReference>
<evidence type="ECO:0000259" key="4">
    <source>
        <dbReference type="PROSITE" id="PS51767"/>
    </source>
</evidence>
<dbReference type="GO" id="GO:0006508">
    <property type="term" value="P:proteolysis"/>
    <property type="evidence" value="ECO:0007669"/>
    <property type="project" value="InterPro"/>
</dbReference>
<feature type="signal peptide" evidence="3">
    <location>
        <begin position="1"/>
        <end position="20"/>
    </location>
</feature>
<name>A0A225ASH9_TALAT</name>
<dbReference type="EMBL" id="LFMY01000004">
    <property type="protein sequence ID" value="OKL61304.1"/>
    <property type="molecule type" value="Genomic_DNA"/>
</dbReference>
<protein>
    <recommendedName>
        <fullName evidence="4">Peptidase A1 domain-containing protein</fullName>
    </recommendedName>
</protein>
<accession>A0A225ASH9</accession>
<dbReference type="STRING" id="1441469.A0A225ASH9"/>
<feature type="chain" id="PRO_5013325004" description="Peptidase A1 domain-containing protein" evidence="3">
    <location>
        <begin position="21"/>
        <end position="421"/>
    </location>
</feature>
<comment type="similarity">
    <text evidence="1">Belongs to the peptidase A1 family.</text>
</comment>
<dbReference type="OrthoDB" id="2747330at2759"/>
<feature type="domain" description="Peptidase A1" evidence="4">
    <location>
        <begin position="86"/>
        <end position="408"/>
    </location>
</feature>
<dbReference type="SUPFAM" id="SSF50630">
    <property type="entry name" value="Acid proteases"/>
    <property type="match status" value="1"/>
</dbReference>
<dbReference type="Gene3D" id="2.40.70.10">
    <property type="entry name" value="Acid Proteases"/>
    <property type="match status" value="2"/>
</dbReference>
<evidence type="ECO:0000256" key="1">
    <source>
        <dbReference type="ARBA" id="ARBA00007447"/>
    </source>
</evidence>
<dbReference type="AlphaFoldDB" id="A0A225ASH9"/>
<dbReference type="GO" id="GO:0004190">
    <property type="term" value="F:aspartic-type endopeptidase activity"/>
    <property type="evidence" value="ECO:0007669"/>
    <property type="project" value="InterPro"/>
</dbReference>
<dbReference type="PANTHER" id="PTHR47966">
    <property type="entry name" value="BETA-SITE APP-CLEAVING ENZYME, ISOFORM A-RELATED"/>
    <property type="match status" value="1"/>
</dbReference>
<keyword evidence="3" id="KW-0732">Signal</keyword>
<proteinExistence type="inferred from homology"/>
<evidence type="ECO:0000256" key="3">
    <source>
        <dbReference type="SAM" id="SignalP"/>
    </source>
</evidence>
<dbReference type="Proteomes" id="UP000214365">
    <property type="component" value="Unassembled WGS sequence"/>
</dbReference>
<evidence type="ECO:0000313" key="5">
    <source>
        <dbReference type="EMBL" id="OKL61304.1"/>
    </source>
</evidence>
<dbReference type="InterPro" id="IPR033121">
    <property type="entry name" value="PEPTIDASE_A1"/>
</dbReference>
<comment type="caution">
    <text evidence="5">The sequence shown here is derived from an EMBL/GenBank/DDBJ whole genome shotgun (WGS) entry which is preliminary data.</text>
</comment>
<sequence>MVSVSVLGLAALAVGPLVAANAIPERSAGLTTSLRAVRNSHAASHVHARGLSRYGRAIPEGLASLVRRGDVDGSTVTTYDAATGEWAVIAAFGTPPQELPILLDTGSWDCSQSEKSGLPANISLYEPQDSITARLLKGYTFDIIYGNGDQETSGDIEASGDVFLDVLTLGGITAPSQAVESIVNYTSGFAELGATGIVGMALKKNNTVKPVKQNTFFDNIKDKLSLPVLVADLYLEAESHYDFGYINRSLIDEPLTWTPVNTSDSQQGWWSITVDGYEVGSDGLYVESPFASIVDTGTLQNLFPSEIVSAYYAQVPTAVNSTEYDAFVFPCNETLPDFSLTISGKKFTIPGSLLNVGVVTGDTCMGNIQVIPPATNGGLPQPNACIGASFMLQHLFVFDLGALHIGIAEKSYIENTTFVDL</sequence>
<keyword evidence="6" id="KW-1185">Reference proteome</keyword>
<dbReference type="RefSeq" id="XP_020121425.1">
    <property type="nucleotide sequence ID" value="XM_020265485.1"/>
</dbReference>
<reference evidence="5 6" key="1">
    <citation type="submission" date="2015-06" db="EMBL/GenBank/DDBJ databases">
        <title>Talaromyces atroroseus IBT 11181 draft genome.</title>
        <authorList>
            <person name="Rasmussen K.B."/>
            <person name="Rasmussen S."/>
            <person name="Petersen B."/>
            <person name="Sicheritz-Ponten T."/>
            <person name="Mortensen U.H."/>
            <person name="Thrane U."/>
        </authorList>
    </citation>
    <scope>NUCLEOTIDE SEQUENCE [LARGE SCALE GENOMIC DNA]</scope>
    <source>
        <strain evidence="5 6">IBT 11181</strain>
    </source>
</reference>
<keyword evidence="2" id="KW-0378">Hydrolase</keyword>
<dbReference type="Pfam" id="PF00026">
    <property type="entry name" value="Asp"/>
    <property type="match status" value="1"/>
</dbReference>
<dbReference type="InterPro" id="IPR001461">
    <property type="entry name" value="Aspartic_peptidase_A1"/>
</dbReference>
<organism evidence="5 6">
    <name type="scientific">Talaromyces atroroseus</name>
    <dbReference type="NCBI Taxonomy" id="1441469"/>
    <lineage>
        <taxon>Eukaryota</taxon>
        <taxon>Fungi</taxon>
        <taxon>Dikarya</taxon>
        <taxon>Ascomycota</taxon>
        <taxon>Pezizomycotina</taxon>
        <taxon>Eurotiomycetes</taxon>
        <taxon>Eurotiomycetidae</taxon>
        <taxon>Eurotiales</taxon>
        <taxon>Trichocomaceae</taxon>
        <taxon>Talaromyces</taxon>
        <taxon>Talaromyces sect. Trachyspermi</taxon>
    </lineage>
</organism>
<evidence type="ECO:0000313" key="6">
    <source>
        <dbReference type="Proteomes" id="UP000214365"/>
    </source>
</evidence>
<dbReference type="GeneID" id="31002965"/>